<accession>A0A645DSV2</accession>
<dbReference type="AlphaFoldDB" id="A0A645DSV2"/>
<gene>
    <name evidence="1" type="ORF">SDC9_139541</name>
</gene>
<sequence length="100" mass="11268">MRMVYRVHYGTSYCRSYSHVSLSSGLTYAYDFMLKVSYLADSCLAFNPYHSYFTGWKSQLSIVAFLGHKLGCVSCCSNQLTTLAGLKLNIVNKSTNRDVL</sequence>
<comment type="caution">
    <text evidence="1">The sequence shown here is derived from an EMBL/GenBank/DDBJ whole genome shotgun (WGS) entry which is preliminary data.</text>
</comment>
<name>A0A645DSV2_9ZZZZ</name>
<organism evidence="1">
    <name type="scientific">bioreactor metagenome</name>
    <dbReference type="NCBI Taxonomy" id="1076179"/>
    <lineage>
        <taxon>unclassified sequences</taxon>
        <taxon>metagenomes</taxon>
        <taxon>ecological metagenomes</taxon>
    </lineage>
</organism>
<protein>
    <submittedName>
        <fullName evidence="1">Uncharacterized protein</fullName>
    </submittedName>
</protein>
<proteinExistence type="predicted"/>
<reference evidence="1" key="1">
    <citation type="submission" date="2019-08" db="EMBL/GenBank/DDBJ databases">
        <authorList>
            <person name="Kucharzyk K."/>
            <person name="Murdoch R.W."/>
            <person name="Higgins S."/>
            <person name="Loffler F."/>
        </authorList>
    </citation>
    <scope>NUCLEOTIDE SEQUENCE</scope>
</reference>
<dbReference type="EMBL" id="VSSQ01039348">
    <property type="protein sequence ID" value="MPM92406.1"/>
    <property type="molecule type" value="Genomic_DNA"/>
</dbReference>
<evidence type="ECO:0000313" key="1">
    <source>
        <dbReference type="EMBL" id="MPM92406.1"/>
    </source>
</evidence>